<organism evidence="1 2">
    <name type="scientific">Orenia metallireducens</name>
    <dbReference type="NCBI Taxonomy" id="1413210"/>
    <lineage>
        <taxon>Bacteria</taxon>
        <taxon>Bacillati</taxon>
        <taxon>Bacillota</taxon>
        <taxon>Clostridia</taxon>
        <taxon>Halanaerobiales</taxon>
        <taxon>Halobacteroidaceae</taxon>
        <taxon>Orenia</taxon>
    </lineage>
</organism>
<proteinExistence type="predicted"/>
<evidence type="ECO:0000313" key="1">
    <source>
        <dbReference type="EMBL" id="SNY17151.1"/>
    </source>
</evidence>
<protein>
    <submittedName>
        <fullName evidence="1">Uncharacterized protein</fullName>
    </submittedName>
</protein>
<keyword evidence="2" id="KW-1185">Reference proteome</keyword>
<dbReference type="AlphaFoldDB" id="A0A285G3Z4"/>
<evidence type="ECO:0000313" key="2">
    <source>
        <dbReference type="Proteomes" id="UP000219573"/>
    </source>
</evidence>
<gene>
    <name evidence="1" type="ORF">SAMN06265827_10498</name>
</gene>
<dbReference type="Proteomes" id="UP000219573">
    <property type="component" value="Unassembled WGS sequence"/>
</dbReference>
<name>A0A285G3Z4_9FIRM</name>
<reference evidence="2" key="1">
    <citation type="submission" date="2017-09" db="EMBL/GenBank/DDBJ databases">
        <authorList>
            <person name="Varghese N."/>
            <person name="Submissions S."/>
        </authorList>
    </citation>
    <scope>NUCLEOTIDE SEQUENCE [LARGE SCALE GENOMIC DNA]</scope>
    <source>
        <strain evidence="2">MSL47</strain>
    </source>
</reference>
<accession>A0A285G3Z4</accession>
<dbReference type="EMBL" id="OBDZ01000004">
    <property type="protein sequence ID" value="SNY17151.1"/>
    <property type="molecule type" value="Genomic_DNA"/>
</dbReference>
<sequence>MPDYCINTANKELFKVAIKEELPAQQLAVVTNKNIPFSIASQKFMELMVDI</sequence>